<dbReference type="PROSITE" id="PS50041">
    <property type="entry name" value="C_TYPE_LECTIN_2"/>
    <property type="match status" value="1"/>
</dbReference>
<accession>A0A2A2KYP9</accession>
<keyword evidence="3" id="KW-1185">Reference proteome</keyword>
<evidence type="ECO:0000313" key="2">
    <source>
        <dbReference type="EMBL" id="PAV79068.1"/>
    </source>
</evidence>
<proteinExistence type="predicted"/>
<dbReference type="EMBL" id="LIAE01007472">
    <property type="protein sequence ID" value="PAV79068.1"/>
    <property type="molecule type" value="Genomic_DNA"/>
</dbReference>
<feature type="domain" description="C-type lectin" evidence="1">
    <location>
        <begin position="1"/>
        <end position="68"/>
    </location>
</feature>
<sequence length="175" mass="19475">MTHQSFYIGLYSPSRQVTNWVYTDGSAYDFTNWMQGEPSVARWNGGLRLSDGKWLTVSNSASMAFACSGVPGTTATTTKRPTTHSMNNWNKGPDNCKSVPDPNQIYMVNTFMGPNHKTGETRFRLKKWAGLGADPCSKNEAPLAECDVYNYCHLEHSKCELQGIMPNVPPTKTLQ</sequence>
<evidence type="ECO:0000259" key="1">
    <source>
        <dbReference type="PROSITE" id="PS50041"/>
    </source>
</evidence>
<gene>
    <name evidence="2" type="ORF">WR25_22156</name>
</gene>
<dbReference type="InterPro" id="IPR016186">
    <property type="entry name" value="C-type_lectin-like/link_sf"/>
</dbReference>
<dbReference type="OrthoDB" id="7357196at2759"/>
<dbReference type="Proteomes" id="UP000218231">
    <property type="component" value="Unassembled WGS sequence"/>
</dbReference>
<protein>
    <recommendedName>
        <fullName evidence="1">C-type lectin domain-containing protein</fullName>
    </recommendedName>
</protein>
<dbReference type="InterPro" id="IPR016187">
    <property type="entry name" value="CTDL_fold"/>
</dbReference>
<reference evidence="2 3" key="1">
    <citation type="journal article" date="2017" name="Curr. Biol.">
        <title>Genome architecture and evolution of a unichromosomal asexual nematode.</title>
        <authorList>
            <person name="Fradin H."/>
            <person name="Zegar C."/>
            <person name="Gutwein M."/>
            <person name="Lucas J."/>
            <person name="Kovtun M."/>
            <person name="Corcoran D."/>
            <person name="Baugh L.R."/>
            <person name="Kiontke K."/>
            <person name="Gunsalus K."/>
            <person name="Fitch D.H."/>
            <person name="Piano F."/>
        </authorList>
    </citation>
    <scope>NUCLEOTIDE SEQUENCE [LARGE SCALE GENOMIC DNA]</scope>
    <source>
        <strain evidence="2">PF1309</strain>
    </source>
</reference>
<dbReference type="AlphaFoldDB" id="A0A2A2KYP9"/>
<dbReference type="InterPro" id="IPR001304">
    <property type="entry name" value="C-type_lectin-like"/>
</dbReference>
<evidence type="ECO:0000313" key="3">
    <source>
        <dbReference type="Proteomes" id="UP000218231"/>
    </source>
</evidence>
<name>A0A2A2KYP9_9BILA</name>
<comment type="caution">
    <text evidence="2">The sequence shown here is derived from an EMBL/GenBank/DDBJ whole genome shotgun (WGS) entry which is preliminary data.</text>
</comment>
<dbReference type="Gene3D" id="3.10.100.10">
    <property type="entry name" value="Mannose-Binding Protein A, subunit A"/>
    <property type="match status" value="1"/>
</dbReference>
<dbReference type="SUPFAM" id="SSF56436">
    <property type="entry name" value="C-type lectin-like"/>
    <property type="match status" value="1"/>
</dbReference>
<organism evidence="2 3">
    <name type="scientific">Diploscapter pachys</name>
    <dbReference type="NCBI Taxonomy" id="2018661"/>
    <lineage>
        <taxon>Eukaryota</taxon>
        <taxon>Metazoa</taxon>
        <taxon>Ecdysozoa</taxon>
        <taxon>Nematoda</taxon>
        <taxon>Chromadorea</taxon>
        <taxon>Rhabditida</taxon>
        <taxon>Rhabditina</taxon>
        <taxon>Rhabditomorpha</taxon>
        <taxon>Rhabditoidea</taxon>
        <taxon>Rhabditidae</taxon>
        <taxon>Diploscapter</taxon>
    </lineage>
</organism>